<gene>
    <name evidence="1" type="ORF">F6J89_02125</name>
</gene>
<dbReference type="AlphaFoldDB" id="A0A6B3NB90"/>
<protein>
    <submittedName>
        <fullName evidence="1">Uncharacterized protein</fullName>
    </submittedName>
</protein>
<name>A0A6B3NB90_9CYAN</name>
<reference evidence="1" key="1">
    <citation type="submission" date="2019-11" db="EMBL/GenBank/DDBJ databases">
        <title>Genomic insights into an expanded diversity of filamentous marine cyanobacteria reveals the extraordinary biosynthetic potential of Moorea and Okeania.</title>
        <authorList>
            <person name="Ferreira Leao T."/>
            <person name="Wang M."/>
            <person name="Moss N."/>
            <person name="Da Silva R."/>
            <person name="Sanders J."/>
            <person name="Nurk S."/>
            <person name="Gurevich A."/>
            <person name="Humphrey G."/>
            <person name="Reher R."/>
            <person name="Zhu Q."/>
            <person name="Belda-Ferre P."/>
            <person name="Glukhov E."/>
            <person name="Rex R."/>
            <person name="Dorrestein P.C."/>
            <person name="Knight R."/>
            <person name="Pevzner P."/>
            <person name="Gerwick W.H."/>
            <person name="Gerwick L."/>
        </authorList>
    </citation>
    <scope>NUCLEOTIDE SEQUENCE</scope>
    <source>
        <strain evidence="1">SIO1C4</strain>
    </source>
</reference>
<dbReference type="EMBL" id="JAAHFQ010000030">
    <property type="protein sequence ID" value="NER26438.1"/>
    <property type="molecule type" value="Genomic_DNA"/>
</dbReference>
<organism evidence="1">
    <name type="scientific">Symploca sp. SIO1C4</name>
    <dbReference type="NCBI Taxonomy" id="2607765"/>
    <lineage>
        <taxon>Bacteria</taxon>
        <taxon>Bacillati</taxon>
        <taxon>Cyanobacteriota</taxon>
        <taxon>Cyanophyceae</taxon>
        <taxon>Coleofasciculales</taxon>
        <taxon>Coleofasciculaceae</taxon>
        <taxon>Symploca</taxon>
    </lineage>
</organism>
<evidence type="ECO:0000313" key="1">
    <source>
        <dbReference type="EMBL" id="NER26438.1"/>
    </source>
</evidence>
<proteinExistence type="predicted"/>
<accession>A0A6B3NB90</accession>
<comment type="caution">
    <text evidence="1">The sequence shown here is derived from an EMBL/GenBank/DDBJ whole genome shotgun (WGS) entry which is preliminary data.</text>
</comment>
<sequence>MAPNKKPETIEELEAWLENRKDHGKINGEPIIQTGTTEIRSGFVPGNLYDEVLLIGAAIGFNKSQIGTHALLKFLASPTKEMLQDKLLELGSYDAKSEFRAYIPTSLYELAVVVREQLSWNNSQLMTVSLSLFVNDLGIKEVYRQFLDKKSEETGLTTQEIEQKIFDCWRYQAREKRLELSRQRGEFVSDRKLP</sequence>